<dbReference type="NCBIfam" id="TIGR01450">
    <property type="entry name" value="recC"/>
    <property type="match status" value="1"/>
</dbReference>
<dbReference type="GO" id="GO:0005524">
    <property type="term" value="F:ATP binding"/>
    <property type="evidence" value="ECO:0007669"/>
    <property type="project" value="UniProtKB-UniRule"/>
</dbReference>
<dbReference type="GO" id="GO:0003677">
    <property type="term" value="F:DNA binding"/>
    <property type="evidence" value="ECO:0007669"/>
    <property type="project" value="UniProtKB-UniRule"/>
</dbReference>
<comment type="subunit">
    <text evidence="10">Heterotrimer of RecB, RecC and RecD. All subunits contribute to DNA-binding.</text>
</comment>
<dbReference type="Gene3D" id="3.40.50.10930">
    <property type="match status" value="1"/>
</dbReference>
<dbReference type="InterPro" id="IPR011335">
    <property type="entry name" value="Restrct_endonuc-II-like"/>
</dbReference>
<dbReference type="Pfam" id="PF17946">
    <property type="entry name" value="RecC_C"/>
    <property type="match status" value="1"/>
</dbReference>
<dbReference type="Pfam" id="PF04257">
    <property type="entry name" value="Exonuc_V_gamma"/>
    <property type="match status" value="1"/>
</dbReference>
<dbReference type="SUPFAM" id="SSF52540">
    <property type="entry name" value="P-loop containing nucleoside triphosphate hydrolases"/>
    <property type="match status" value="2"/>
</dbReference>
<keyword evidence="13" id="KW-1185">Reference proteome</keyword>
<dbReference type="PIRSF" id="PIRSF000980">
    <property type="entry name" value="RecC"/>
    <property type="match status" value="1"/>
</dbReference>
<dbReference type="GO" id="GO:0009338">
    <property type="term" value="C:exodeoxyribonuclease V complex"/>
    <property type="evidence" value="ECO:0007669"/>
    <property type="project" value="InterPro"/>
</dbReference>
<keyword evidence="6 10" id="KW-0269">Exonuclease</keyword>
<keyword evidence="2 10" id="KW-0547">Nucleotide-binding</keyword>
<dbReference type="InterPro" id="IPR013986">
    <property type="entry name" value="DExx_box_DNA_helicase_dom_sf"/>
</dbReference>
<evidence type="ECO:0000313" key="13">
    <source>
        <dbReference type="Proteomes" id="UP000018458"/>
    </source>
</evidence>
<evidence type="ECO:0000256" key="2">
    <source>
        <dbReference type="ARBA" id="ARBA00022741"/>
    </source>
</evidence>
<dbReference type="OrthoDB" id="9762834at2"/>
<dbReference type="InterPro" id="IPR027417">
    <property type="entry name" value="P-loop_NTPase"/>
</dbReference>
<feature type="domain" description="RecC C-terminal" evidence="11">
    <location>
        <begin position="892"/>
        <end position="991"/>
    </location>
</feature>
<keyword evidence="3 10" id="KW-0227">DNA damage</keyword>
<dbReference type="Gene3D" id="3.40.50.300">
    <property type="entry name" value="P-loop containing nucleotide triphosphate hydrolases"/>
    <property type="match status" value="2"/>
</dbReference>
<dbReference type="GO" id="GO:0008854">
    <property type="term" value="F:exodeoxyribonuclease V activity"/>
    <property type="evidence" value="ECO:0007669"/>
    <property type="project" value="InterPro"/>
</dbReference>
<evidence type="ECO:0000256" key="7">
    <source>
        <dbReference type="ARBA" id="ARBA00022840"/>
    </source>
</evidence>
<dbReference type="PANTHER" id="PTHR30591">
    <property type="entry name" value="RECBCD ENZYME SUBUNIT RECC"/>
    <property type="match status" value="1"/>
</dbReference>
<evidence type="ECO:0000259" key="11">
    <source>
        <dbReference type="Pfam" id="PF17946"/>
    </source>
</evidence>
<accession>E8LLB0</accession>
<dbReference type="GO" id="GO:0003678">
    <property type="term" value="F:DNA helicase activity"/>
    <property type="evidence" value="ECO:0007669"/>
    <property type="project" value="UniProtKB-UniRule"/>
</dbReference>
<keyword evidence="7 10" id="KW-0067">ATP-binding</keyword>
<proteinExistence type="inferred from homology"/>
<sequence>MSNPQFNVINSNSLETLSKICAQLMERYPLTDPLLNEEIVVMSMGMRSFLTQEIAKQNQIAAQCNFQQIWQLIWSIHNKVNGSDDKLNRFDRSYIAWNIAGMRDIWSNPAIKGFEKMQEYVKDDNDGSRCYELAAKIADTFDQYQMYRPDWIAAFNTFTYDDFLTFDADNEASCKINDWINENARSKNSEGRSRAIRDVLVSNLWQVRLWCMLRSNFLLQSEDGKPLEGIERENALLDRAEVMLRLRMALLSDRKIEGLPQRVFIFGVSSLPLQVISFLEALSYRCPVFLFLLNPCAEYWGDIDSSWKFNFKEYKKRILAVTDKQYPLGENQRNAGIGKNFGENSYNSTGDLIEGNPLLLSFGKQARDNLALLLSQEPVPLFINAFIENDESSLLGAIQRQLLSLSVPEEPVVIQDSDTSLSVHACHTKRREIEVLRDAILQKFKEAKEKGEKLRPRDIVVMVPAINEYAPYISAVFGEVSPEANDYLPFGISDRTVSQSSLIAGAVLTLINISSERITNVLLTDLLSVPAIGAKFNIDADDVSLIVRWFTDNAVFWGLDDLDTQKESQIKLEGTFEEGLKRMVSGEMLGPDYDCYPEIEGDDARLLGNLAYFIRELKKLRDIFTPELSVDPSEWGSLLNEYIINKFFVLDDEVLSELNPLFETVDSVSKIINSLQHKPKITLQVFLVMLSRALDMQREFNPYLRDRVNFCSLVPMRAVPFKHVFILGLNDMDFPRDERTPGFNLMSVKGLFRRGDRSRGLDDRFLFLEALLSARKSIYFSYIGQSPIDRKELNPSVVLTELIDYVCDNFTLEGLDSDKKIRAAAVKERIWCLEHMNSYHEDNFITHDEAGKLPKIPSFDESSLVIPSADKRERVFLGDKKEYVARSEFSDKVLLSDLLSFLSNSSRYFLYDVLDIALDDGKSEDLSEVESFSLNRIERGSLIETLVYSDEEKGKEFLESLKIKGQLPSGIFGQKEETLLLESTRKIKEALNTYGCALNKEKTYINVSNEKFTVNINGKTYTFTLEGIIDTDEYCIYPFNDFNNNCVKPLLKFALKAALAALSGKGHSEYLLIDKNGQKLIFKGYTYAEAFDITSKLLLFFAAGRIHPYPLIISALKQNDLAAVIANGKFTEIAFTKEDAYVFGSFEHLIKNEVNNKLLFLFYDFYKDNIESRVG</sequence>
<comment type="function">
    <text evidence="10">A helicase/nuclease that prepares dsDNA breaks (DSB) for recombinational DNA repair. Binds to DSBs and unwinds DNA via a highly rapid and processive ATP-dependent bidirectional helicase activity. Unwinds dsDNA until it encounters a Chi (crossover hotspot instigator) sequence from the 3' direction. Cuts ssDNA a few nucleotides 3' to the Chi site. The properties and activities of the enzyme are changed at Chi. The Chi-altered holoenzyme produces a long 3'-ssDNA overhang and facilitates RecA-binding to the ssDNA for homologous DNA recombination and repair. Holoenzyme degrades any linearized DNA that is unable to undergo homologous recombination. In the holoenzyme this subunit recognizes the wild-type Chi sequence, and when added to isolated RecB increases its ATP-dependent helicase processivity.</text>
</comment>
<name>E8LLB0_SUCHY</name>
<reference evidence="12 13" key="1">
    <citation type="submission" date="2011-01" db="EMBL/GenBank/DDBJ databases">
        <authorList>
            <person name="Weinstock G."/>
            <person name="Sodergren E."/>
            <person name="Clifton S."/>
            <person name="Fulton L."/>
            <person name="Fulton B."/>
            <person name="Courtney L."/>
            <person name="Fronick C."/>
            <person name="Harrison M."/>
            <person name="Strong C."/>
            <person name="Farmer C."/>
            <person name="Delahaunty K."/>
            <person name="Markovic C."/>
            <person name="Hall O."/>
            <person name="Minx P."/>
            <person name="Tomlinson C."/>
            <person name="Mitreva M."/>
            <person name="Hou S."/>
            <person name="Chen J."/>
            <person name="Wollam A."/>
            <person name="Pepin K.H."/>
            <person name="Johnson M."/>
            <person name="Bhonagiri V."/>
            <person name="Zhang X."/>
            <person name="Suruliraj S."/>
            <person name="Warren W."/>
            <person name="Chinwalla A."/>
            <person name="Mardis E.R."/>
            <person name="Wilson R.K."/>
        </authorList>
    </citation>
    <scope>NUCLEOTIDE SEQUENCE [LARGE SCALE GENOMIC DNA]</scope>
    <source>
        <strain evidence="13">DSM 22608 / JCM 16073 / KCTC 15190 / YIT 12066</strain>
    </source>
</reference>
<evidence type="ECO:0000256" key="3">
    <source>
        <dbReference type="ARBA" id="ARBA00022763"/>
    </source>
</evidence>
<evidence type="ECO:0000256" key="10">
    <source>
        <dbReference type="HAMAP-Rule" id="MF_01486"/>
    </source>
</evidence>
<evidence type="ECO:0000256" key="6">
    <source>
        <dbReference type="ARBA" id="ARBA00022839"/>
    </source>
</evidence>
<dbReference type="HOGENOM" id="CLU_007513_1_0_6"/>
<keyword evidence="1 10" id="KW-0540">Nuclease</keyword>
<dbReference type="SUPFAM" id="SSF52980">
    <property type="entry name" value="Restriction endonuclease-like"/>
    <property type="match status" value="1"/>
</dbReference>
<dbReference type="InterPro" id="IPR006697">
    <property type="entry name" value="RecC"/>
</dbReference>
<dbReference type="Gene3D" id="1.10.10.160">
    <property type="match status" value="1"/>
</dbReference>
<protein>
    <recommendedName>
        <fullName evidence="10">RecBCD enzyme subunit RecC</fullName>
    </recommendedName>
    <alternativeName>
        <fullName evidence="10">Exonuclease V subunit RecC</fullName>
        <shortName evidence="10">ExoV subunit RecC</shortName>
    </alternativeName>
    <alternativeName>
        <fullName evidence="10">Helicase/nuclease RecBCD subunit RecC</fullName>
    </alternativeName>
</protein>
<evidence type="ECO:0000256" key="1">
    <source>
        <dbReference type="ARBA" id="ARBA00022722"/>
    </source>
</evidence>
<evidence type="ECO:0000256" key="8">
    <source>
        <dbReference type="ARBA" id="ARBA00023125"/>
    </source>
</evidence>
<dbReference type="PANTHER" id="PTHR30591:SF1">
    <property type="entry name" value="RECBCD ENZYME SUBUNIT RECC"/>
    <property type="match status" value="1"/>
</dbReference>
<comment type="miscellaneous">
    <text evidence="10">In the RecBCD complex, RecB has a slow 3'-5' helicase, an exonuclease activity and loads RecA onto ssDNA, RecD has a fast 5'-3' helicase activity, while RecC stimulates the ATPase and processivity of the RecB helicase and contributes to recognition of the Chi site.</text>
</comment>
<keyword evidence="9 10" id="KW-0234">DNA repair</keyword>
<organism evidence="12 13">
    <name type="scientific">Succinatimonas hippei (strain DSM 22608 / JCM 16073 / KCTC 15190 / YIT 12066)</name>
    <dbReference type="NCBI Taxonomy" id="762983"/>
    <lineage>
        <taxon>Bacteria</taxon>
        <taxon>Pseudomonadati</taxon>
        <taxon>Pseudomonadota</taxon>
        <taxon>Gammaproteobacteria</taxon>
        <taxon>Aeromonadales</taxon>
        <taxon>Succinivibrionaceae</taxon>
        <taxon>Succinatimonas</taxon>
    </lineage>
</organism>
<dbReference type="eggNOG" id="COG1330">
    <property type="taxonomic scope" value="Bacteria"/>
</dbReference>
<comment type="caution">
    <text evidence="12">The sequence shown here is derived from an EMBL/GenBank/DDBJ whole genome shotgun (WGS) entry which is preliminary data.</text>
</comment>
<comment type="similarity">
    <text evidence="10">Belongs to the RecC family.</text>
</comment>
<dbReference type="GO" id="GO:0000724">
    <property type="term" value="P:double-strand break repair via homologous recombination"/>
    <property type="evidence" value="ECO:0007669"/>
    <property type="project" value="UniProtKB-UniRule"/>
</dbReference>
<dbReference type="HAMAP" id="MF_01486">
    <property type="entry name" value="RecC"/>
    <property type="match status" value="1"/>
</dbReference>
<evidence type="ECO:0000313" key="12">
    <source>
        <dbReference type="EMBL" id="EFY06689.1"/>
    </source>
</evidence>
<dbReference type="InterPro" id="IPR041500">
    <property type="entry name" value="RecC_C"/>
</dbReference>
<dbReference type="EMBL" id="AEVO01000088">
    <property type="protein sequence ID" value="EFY06689.1"/>
    <property type="molecule type" value="Genomic_DNA"/>
</dbReference>
<dbReference type="STRING" id="762983.HMPREF9444_01521"/>
<dbReference type="AlphaFoldDB" id="E8LLB0"/>
<gene>
    <name evidence="10 12" type="primary">recC</name>
    <name evidence="12" type="ORF">HMPREF9444_01521</name>
</gene>
<keyword evidence="8 10" id="KW-0238">DNA-binding</keyword>
<keyword evidence="4 10" id="KW-0378">Hydrolase</keyword>
<evidence type="ECO:0000256" key="9">
    <source>
        <dbReference type="ARBA" id="ARBA00023204"/>
    </source>
</evidence>
<evidence type="ECO:0000256" key="4">
    <source>
        <dbReference type="ARBA" id="ARBA00022801"/>
    </source>
</evidence>
<dbReference type="RefSeq" id="WP_009143698.1">
    <property type="nucleotide sequence ID" value="NZ_GL831021.1"/>
</dbReference>
<dbReference type="Proteomes" id="UP000018458">
    <property type="component" value="Unassembled WGS sequence"/>
</dbReference>
<evidence type="ECO:0000256" key="5">
    <source>
        <dbReference type="ARBA" id="ARBA00022806"/>
    </source>
</evidence>
<keyword evidence="5 10" id="KW-0347">Helicase</keyword>